<gene>
    <name evidence="3" type="ORF">ACAT0790_LOCUS43947</name>
</gene>
<feature type="region of interest" description="Disordered" evidence="1">
    <location>
        <begin position="34"/>
        <end position="63"/>
    </location>
</feature>
<accession>A0A7S1RIU1</accession>
<keyword evidence="2" id="KW-1133">Transmembrane helix</keyword>
<feature type="transmembrane region" description="Helical" evidence="2">
    <location>
        <begin position="129"/>
        <end position="151"/>
    </location>
</feature>
<evidence type="ECO:0000256" key="2">
    <source>
        <dbReference type="SAM" id="Phobius"/>
    </source>
</evidence>
<feature type="transmembrane region" description="Helical" evidence="2">
    <location>
        <begin position="181"/>
        <end position="204"/>
    </location>
</feature>
<evidence type="ECO:0000256" key="1">
    <source>
        <dbReference type="SAM" id="MobiDB-lite"/>
    </source>
</evidence>
<feature type="transmembrane region" description="Helical" evidence="2">
    <location>
        <begin position="88"/>
        <end position="109"/>
    </location>
</feature>
<organism evidence="3">
    <name type="scientific">Alexandrium catenella</name>
    <name type="common">Red tide dinoflagellate</name>
    <name type="synonym">Gonyaulax catenella</name>
    <dbReference type="NCBI Taxonomy" id="2925"/>
    <lineage>
        <taxon>Eukaryota</taxon>
        <taxon>Sar</taxon>
        <taxon>Alveolata</taxon>
        <taxon>Dinophyceae</taxon>
        <taxon>Gonyaulacales</taxon>
        <taxon>Pyrocystaceae</taxon>
        <taxon>Alexandrium</taxon>
    </lineage>
</organism>
<dbReference type="EMBL" id="HBGE01073379">
    <property type="protein sequence ID" value="CAD9167179.1"/>
    <property type="molecule type" value="Transcribed_RNA"/>
</dbReference>
<keyword evidence="2" id="KW-0472">Membrane</keyword>
<sequence>MQDAARPAWHLGGQSAVGYLQNRGHMVGWPQGYAPVPSNDREEAGRPLEERSKEALVAPPAAGPDPVAPPAAGLDLAVRKAEQQAAVFDTYAICSSILTGFSCSASYMSVSELQAEDMVVFIITNLQQWLVRLCTAMGIYSVLIFTFCAMYSRSCLARPGKLGLEIYTLYMRRTGKVRVRAFYNMYSMALLYSVSVVLSCWISFDPLKASVAAASLALVVIITIVDTRSLISVAALIYAPEEAVQDALRELKEEEEQ</sequence>
<protein>
    <submittedName>
        <fullName evidence="3">Uncharacterized protein</fullName>
    </submittedName>
</protein>
<reference evidence="3" key="1">
    <citation type="submission" date="2021-01" db="EMBL/GenBank/DDBJ databases">
        <authorList>
            <person name="Corre E."/>
            <person name="Pelletier E."/>
            <person name="Niang G."/>
            <person name="Scheremetjew M."/>
            <person name="Finn R."/>
            <person name="Kale V."/>
            <person name="Holt S."/>
            <person name="Cochrane G."/>
            <person name="Meng A."/>
            <person name="Brown T."/>
            <person name="Cohen L."/>
        </authorList>
    </citation>
    <scope>NUCLEOTIDE SEQUENCE</scope>
    <source>
        <strain evidence="3">OF101</strain>
    </source>
</reference>
<proteinExistence type="predicted"/>
<feature type="transmembrane region" description="Helical" evidence="2">
    <location>
        <begin position="216"/>
        <end position="239"/>
    </location>
</feature>
<evidence type="ECO:0000313" key="3">
    <source>
        <dbReference type="EMBL" id="CAD9167179.1"/>
    </source>
</evidence>
<name>A0A7S1RIU1_ALECA</name>
<feature type="compositionally biased region" description="Basic and acidic residues" evidence="1">
    <location>
        <begin position="39"/>
        <end position="54"/>
    </location>
</feature>
<keyword evidence="2" id="KW-0812">Transmembrane</keyword>
<dbReference type="AlphaFoldDB" id="A0A7S1RIU1"/>